<dbReference type="InterPro" id="IPR011990">
    <property type="entry name" value="TPR-like_helical_dom_sf"/>
</dbReference>
<comment type="caution">
    <text evidence="5">The sequence shown here is derived from an EMBL/GenBank/DDBJ whole genome shotgun (WGS) entry which is preliminary data.</text>
</comment>
<reference evidence="6" key="1">
    <citation type="submission" date="2023-01" db="EMBL/GenBank/DDBJ databases">
        <title>Key to firefly adult light organ development and bioluminescence: homeobox transcription factors regulate luciferase expression and transportation to peroxisome.</title>
        <authorList>
            <person name="Fu X."/>
        </authorList>
    </citation>
    <scope>NUCLEOTIDE SEQUENCE [LARGE SCALE GENOMIC DNA]</scope>
</reference>
<evidence type="ECO:0000313" key="5">
    <source>
        <dbReference type="EMBL" id="KAK4877079.1"/>
    </source>
</evidence>
<dbReference type="Gene3D" id="1.25.40.10">
    <property type="entry name" value="Tetratricopeptide repeat domain"/>
    <property type="match status" value="1"/>
</dbReference>
<dbReference type="Pfam" id="PF14559">
    <property type="entry name" value="TPR_19"/>
    <property type="match status" value="1"/>
</dbReference>
<dbReference type="EMBL" id="JARPUR010000004">
    <property type="protein sequence ID" value="KAK4877079.1"/>
    <property type="molecule type" value="Genomic_DNA"/>
</dbReference>
<evidence type="ECO:0000313" key="6">
    <source>
        <dbReference type="Proteomes" id="UP001353858"/>
    </source>
</evidence>
<dbReference type="InterPro" id="IPR019734">
    <property type="entry name" value="TPR_rpt"/>
</dbReference>
<proteinExistence type="inferred from homology"/>
<evidence type="ECO:0000256" key="2">
    <source>
        <dbReference type="ARBA" id="ARBA00022803"/>
    </source>
</evidence>
<sequence>MQDYFEEYLVSFDNCINLDDFKFVEYHNQIHKDLTTTEYVWNNLLQTQFEDENLTTFFESISVEDRFEYFKFGVNCVVTFVQANFTGPELSCAFDNFFNTPLFNSFDFKLWLSLDEEVNVNTKYAPLLVAALCIFKHCRWHHALNLWWQWRSLMVHQHVLDELSPRLFENANQLHQQLQQLDLKPHQQVLLEIEQAQLYQIYRNVTKSETHLNNARDLLGIKHELAGALGKRTKYQENDIAQLRLIVEVNENATFSGVVEEFMVPKNLVLDDEVRLDTVKFSSELDLPKISDLHQKYLITRIQHLEISQPRDNLYYEEIKPFFDYILSQNNTWVVRVMVLLMRCKLESSHKRTIERCLLQCEDIVNSVKKEEPLGLNRLGGVYSTNFPPIWEIEAQLAELMLNTGLIKASLEIFLRLELWDEVIVCYTLLKLRHKAAEVIRQRLEAKPTVKLWCLLGDATDDVSCYEKAWEFSEQRSSRAQRHWGEYFYFRKNYNQCIPHFEKSLSINPLQANVWLRYGFAALEMENWQDAATAYKRYTMLEPGNFQAWNNLAKAYVKLGNKYAAHQALHDAIKFNFDNWKVWDNLMAVSVDTKNFSDVVNAYHRILDLKEKHLDLEVLQSLVLYLVSSSKESDASVMKRTRELLGRLTSIYPLEGFLWELYAEMASDNITKIQRLLKAYRGLTQVGWEKSIEKCQEALFVCCKLGNLVLKDDIKPNDPIIHNVRLNLSSCLAAVKRQEFNTTPDNFDEVSAQLKQVTDKCKVGQSLTNNT</sequence>
<feature type="repeat" description="TPR" evidence="4">
    <location>
        <begin position="478"/>
        <end position="511"/>
    </location>
</feature>
<evidence type="ECO:0008006" key="7">
    <source>
        <dbReference type="Google" id="ProtNLM"/>
    </source>
</evidence>
<dbReference type="PANTHER" id="PTHR16193:SF0">
    <property type="entry name" value="TETRATRICOPEPTIDE REPEAT PROTEIN 27"/>
    <property type="match status" value="1"/>
</dbReference>
<feature type="repeat" description="TPR" evidence="4">
    <location>
        <begin position="512"/>
        <end position="545"/>
    </location>
</feature>
<evidence type="ECO:0000256" key="3">
    <source>
        <dbReference type="ARBA" id="ARBA00024020"/>
    </source>
</evidence>
<dbReference type="Proteomes" id="UP001353858">
    <property type="component" value="Unassembled WGS sequence"/>
</dbReference>
<protein>
    <recommendedName>
        <fullName evidence="7">Tetratricopeptide repeat protein 27</fullName>
    </recommendedName>
</protein>
<name>A0AAN7SFP9_9COLE</name>
<keyword evidence="1" id="KW-0677">Repeat</keyword>
<dbReference type="AlphaFoldDB" id="A0AAN7SFP9"/>
<evidence type="ECO:0000256" key="1">
    <source>
        <dbReference type="ARBA" id="ARBA00022737"/>
    </source>
</evidence>
<keyword evidence="2 4" id="KW-0802">TPR repeat</keyword>
<evidence type="ECO:0000256" key="4">
    <source>
        <dbReference type="PROSITE-ProRule" id="PRU00339"/>
    </source>
</evidence>
<dbReference type="SMART" id="SM00028">
    <property type="entry name" value="TPR"/>
    <property type="match status" value="4"/>
</dbReference>
<dbReference type="PANTHER" id="PTHR16193">
    <property type="entry name" value="TETRATRICOPEPTIDE REPEAT PROTEIN 27"/>
    <property type="match status" value="1"/>
</dbReference>
<comment type="similarity">
    <text evidence="3">Belongs to the TTC27 family.</text>
</comment>
<dbReference type="PROSITE" id="PS50005">
    <property type="entry name" value="TPR"/>
    <property type="match status" value="2"/>
</dbReference>
<dbReference type="InterPro" id="IPR044244">
    <property type="entry name" value="TTC27/Emw1"/>
</dbReference>
<organism evidence="5 6">
    <name type="scientific">Aquatica leii</name>
    <dbReference type="NCBI Taxonomy" id="1421715"/>
    <lineage>
        <taxon>Eukaryota</taxon>
        <taxon>Metazoa</taxon>
        <taxon>Ecdysozoa</taxon>
        <taxon>Arthropoda</taxon>
        <taxon>Hexapoda</taxon>
        <taxon>Insecta</taxon>
        <taxon>Pterygota</taxon>
        <taxon>Neoptera</taxon>
        <taxon>Endopterygota</taxon>
        <taxon>Coleoptera</taxon>
        <taxon>Polyphaga</taxon>
        <taxon>Elateriformia</taxon>
        <taxon>Elateroidea</taxon>
        <taxon>Lampyridae</taxon>
        <taxon>Luciolinae</taxon>
        <taxon>Aquatica</taxon>
    </lineage>
</organism>
<gene>
    <name evidence="5" type="ORF">RN001_009585</name>
</gene>
<dbReference type="SUPFAM" id="SSF48452">
    <property type="entry name" value="TPR-like"/>
    <property type="match status" value="1"/>
</dbReference>
<keyword evidence="6" id="KW-1185">Reference proteome</keyword>
<accession>A0AAN7SFP9</accession>